<reference evidence="2 3" key="1">
    <citation type="journal article" date="2021" name="BMC Genomics">
        <title>Datura genome reveals duplications of psychoactive alkaloid biosynthetic genes and high mutation rate following tissue culture.</title>
        <authorList>
            <person name="Rajewski A."/>
            <person name="Carter-House D."/>
            <person name="Stajich J."/>
            <person name="Litt A."/>
        </authorList>
    </citation>
    <scope>NUCLEOTIDE SEQUENCE [LARGE SCALE GENOMIC DNA]</scope>
    <source>
        <strain evidence="2">AR-01</strain>
    </source>
</reference>
<sequence>DNTQSSNDSYELPAQIVHQPVDTQSPFFSTPTGTTISGNSSLFDTSSPSPTSPLPPPLTIQNSVFSYNSPQPNVLASPVYPSSNLIEISPLNL</sequence>
<evidence type="ECO:0000313" key="2">
    <source>
        <dbReference type="EMBL" id="MCE3049738.1"/>
    </source>
</evidence>
<organism evidence="2 3">
    <name type="scientific">Datura stramonium</name>
    <name type="common">Jimsonweed</name>
    <name type="synonym">Common thornapple</name>
    <dbReference type="NCBI Taxonomy" id="4076"/>
    <lineage>
        <taxon>Eukaryota</taxon>
        <taxon>Viridiplantae</taxon>
        <taxon>Streptophyta</taxon>
        <taxon>Embryophyta</taxon>
        <taxon>Tracheophyta</taxon>
        <taxon>Spermatophyta</taxon>
        <taxon>Magnoliopsida</taxon>
        <taxon>eudicotyledons</taxon>
        <taxon>Gunneridae</taxon>
        <taxon>Pentapetalae</taxon>
        <taxon>asterids</taxon>
        <taxon>lamiids</taxon>
        <taxon>Solanales</taxon>
        <taxon>Solanaceae</taxon>
        <taxon>Solanoideae</taxon>
        <taxon>Datureae</taxon>
        <taxon>Datura</taxon>
    </lineage>
</organism>
<comment type="caution">
    <text evidence="2">The sequence shown here is derived from an EMBL/GenBank/DDBJ whole genome shotgun (WGS) entry which is preliminary data.</text>
</comment>
<dbReference type="Proteomes" id="UP000823775">
    <property type="component" value="Unassembled WGS sequence"/>
</dbReference>
<keyword evidence="3" id="KW-1185">Reference proteome</keyword>
<evidence type="ECO:0000256" key="1">
    <source>
        <dbReference type="SAM" id="MobiDB-lite"/>
    </source>
</evidence>
<proteinExistence type="predicted"/>
<dbReference type="EMBL" id="JACEIK010007096">
    <property type="protein sequence ID" value="MCE3049738.1"/>
    <property type="molecule type" value="Genomic_DNA"/>
</dbReference>
<feature type="non-terminal residue" evidence="2">
    <location>
        <position position="1"/>
    </location>
</feature>
<feature type="region of interest" description="Disordered" evidence="1">
    <location>
        <begin position="1"/>
        <end position="56"/>
    </location>
</feature>
<gene>
    <name evidence="2" type="ORF">HAX54_045616</name>
</gene>
<feature type="compositionally biased region" description="Polar residues" evidence="1">
    <location>
        <begin position="21"/>
        <end position="39"/>
    </location>
</feature>
<accession>A0ABS8WG59</accession>
<evidence type="ECO:0000313" key="3">
    <source>
        <dbReference type="Proteomes" id="UP000823775"/>
    </source>
</evidence>
<protein>
    <submittedName>
        <fullName evidence="2">Uncharacterized protein</fullName>
    </submittedName>
</protein>
<name>A0ABS8WG59_DATST</name>
<feature type="compositionally biased region" description="Low complexity" evidence="1">
    <location>
        <begin position="40"/>
        <end position="49"/>
    </location>
</feature>